<gene>
    <name evidence="1" type="ORF">K9W45_13190</name>
</gene>
<dbReference type="AlphaFoldDB" id="A0A9Y1BKZ5"/>
<dbReference type="Proteomes" id="UP001201020">
    <property type="component" value="Chromosome"/>
</dbReference>
<organism evidence="1">
    <name type="scientific">Candidatus Heimdallarchaeum aukensis</name>
    <dbReference type="NCBI Taxonomy" id="2876573"/>
    <lineage>
        <taxon>Archaea</taxon>
        <taxon>Promethearchaeati</taxon>
        <taxon>Candidatus Heimdallarchaeota</taxon>
        <taxon>Candidatus Heimdallarchaeia (ex Rinke et al. 2021) (nom. nud.)</taxon>
        <taxon>Candidatus Heimdallarchaeales</taxon>
        <taxon>Candidatus Heimdallarchaeaceae</taxon>
        <taxon>Candidatus Heimdallarchaeum</taxon>
    </lineage>
</organism>
<sequence length="130" mass="14677">MSSTNFSDEKEVKEKIKSLVPLDKKLSPVLPKHVSGTVKCYIDGCNKQSYYTLGALLPSVWFTQEIKQKLVPVIVTSCLEHRNALIDNLPEKTVSVIIRDVSRDSFEIVSDMLKQALISKEDELIVFYSS</sequence>
<accession>A0A9Y1BKZ5</accession>
<name>A0A9Y1BKZ5_9ARCH</name>
<dbReference type="EMBL" id="CP084166">
    <property type="protein sequence ID" value="UJG40777.1"/>
    <property type="molecule type" value="Genomic_DNA"/>
</dbReference>
<proteinExistence type="predicted"/>
<evidence type="ECO:0000313" key="1">
    <source>
        <dbReference type="EMBL" id="UJG40777.1"/>
    </source>
</evidence>
<protein>
    <submittedName>
        <fullName evidence="1">Uncharacterized protein</fullName>
    </submittedName>
</protein>
<reference evidence="1" key="1">
    <citation type="journal article" date="2022" name="Nat. Microbiol.">
        <title>Unique mobile elements and scalable gene flow at the prokaryote-eukaryote boundary revealed by circularized Asgard archaea genomes.</title>
        <authorList>
            <person name="Wu F."/>
            <person name="Speth D.R."/>
            <person name="Philosof A."/>
            <person name="Cremiere A."/>
            <person name="Narayanan A."/>
            <person name="Barco R.A."/>
            <person name="Connon S.A."/>
            <person name="Amend J.P."/>
            <person name="Antoshechkin I.A."/>
            <person name="Orphan V.J."/>
        </authorList>
    </citation>
    <scope>NUCLEOTIDE SEQUENCE</scope>
    <source>
        <strain evidence="1">PM71</strain>
    </source>
</reference>